<keyword evidence="1" id="KW-0732">Signal</keyword>
<sequence length="251" mass="28059">MRTRTKVLKQAFTATMLLPLTAYANSAGYFTDWLLSGSFGIYQYESGTKNLQYVVTELETDRMIQRTSRHAPMFGVALKKPVYQNTYLQGLSIGPALYYQRANFTGAVLQYDDWLFNNYNYNMGGNVYNGFIEAEALLKPFYKAISPVVVLGVGASYARLDYHDYPAYSDVAEEGRMKTSGHSNAKFAFEAGAGIAFPLLSNLKGRLNYLYQNTGRTTTQIYNATGIANVSISNRMDSHNLLFSVVYQIGS</sequence>
<dbReference type="InterPro" id="IPR011250">
    <property type="entry name" value="OMP/PagP_B-barrel"/>
</dbReference>
<evidence type="ECO:0000313" key="3">
    <source>
        <dbReference type="Proteomes" id="UP001595758"/>
    </source>
</evidence>
<dbReference type="Gene3D" id="2.40.160.20">
    <property type="match status" value="1"/>
</dbReference>
<gene>
    <name evidence="2" type="ORF">ACFORL_05405</name>
</gene>
<dbReference type="SUPFAM" id="SSF56925">
    <property type="entry name" value="OMPA-like"/>
    <property type="match status" value="1"/>
</dbReference>
<dbReference type="EMBL" id="JBHSAB010000006">
    <property type="protein sequence ID" value="MFC3908510.1"/>
    <property type="molecule type" value="Genomic_DNA"/>
</dbReference>
<name>A0ABV8CEQ5_9GAMM</name>
<feature type="signal peptide" evidence="1">
    <location>
        <begin position="1"/>
        <end position="24"/>
    </location>
</feature>
<protein>
    <submittedName>
        <fullName evidence="2">Outer membrane protein</fullName>
    </submittedName>
</protein>
<accession>A0ABV8CEQ5</accession>
<proteinExistence type="predicted"/>
<reference evidence="3" key="1">
    <citation type="journal article" date="2019" name="Int. J. Syst. Evol. Microbiol.">
        <title>The Global Catalogue of Microorganisms (GCM) 10K type strain sequencing project: providing services to taxonomists for standard genome sequencing and annotation.</title>
        <authorList>
            <consortium name="The Broad Institute Genomics Platform"/>
            <consortium name="The Broad Institute Genome Sequencing Center for Infectious Disease"/>
            <person name="Wu L."/>
            <person name="Ma J."/>
        </authorList>
    </citation>
    <scope>NUCLEOTIDE SEQUENCE [LARGE SCALE GENOMIC DNA]</scope>
    <source>
        <strain evidence="3">CCUG 59858</strain>
    </source>
</reference>
<dbReference type="RefSeq" id="WP_382341867.1">
    <property type="nucleotide sequence ID" value="NZ_JBHSAB010000006.1"/>
</dbReference>
<evidence type="ECO:0000313" key="2">
    <source>
        <dbReference type="EMBL" id="MFC3908510.1"/>
    </source>
</evidence>
<feature type="chain" id="PRO_5046870755" evidence="1">
    <location>
        <begin position="25"/>
        <end position="251"/>
    </location>
</feature>
<comment type="caution">
    <text evidence="2">The sequence shown here is derived from an EMBL/GenBank/DDBJ whole genome shotgun (WGS) entry which is preliminary data.</text>
</comment>
<dbReference type="Proteomes" id="UP001595758">
    <property type="component" value="Unassembled WGS sequence"/>
</dbReference>
<keyword evidence="3" id="KW-1185">Reference proteome</keyword>
<organism evidence="2 3">
    <name type="scientific">Legionella dresdenensis</name>
    <dbReference type="NCBI Taxonomy" id="450200"/>
    <lineage>
        <taxon>Bacteria</taxon>
        <taxon>Pseudomonadati</taxon>
        <taxon>Pseudomonadota</taxon>
        <taxon>Gammaproteobacteria</taxon>
        <taxon>Legionellales</taxon>
        <taxon>Legionellaceae</taxon>
        <taxon>Legionella</taxon>
    </lineage>
</organism>
<evidence type="ECO:0000256" key="1">
    <source>
        <dbReference type="SAM" id="SignalP"/>
    </source>
</evidence>